<dbReference type="Gene3D" id="1.10.510.10">
    <property type="entry name" value="Transferase(Phosphotransferase) domain 1"/>
    <property type="match status" value="1"/>
</dbReference>
<feature type="region of interest" description="Disordered" evidence="10">
    <location>
        <begin position="440"/>
        <end position="590"/>
    </location>
</feature>
<dbReference type="AlphaFoldDB" id="A0A4U5MTZ1"/>
<keyword evidence="7" id="KW-0727">SH2 domain</keyword>
<evidence type="ECO:0000259" key="11">
    <source>
        <dbReference type="PROSITE" id="PS50001"/>
    </source>
</evidence>
<evidence type="ECO:0000256" key="5">
    <source>
        <dbReference type="ARBA" id="ARBA00023137"/>
    </source>
</evidence>
<proteinExistence type="inferred from homology"/>
<evidence type="ECO:0000256" key="4">
    <source>
        <dbReference type="ARBA" id="ARBA00022840"/>
    </source>
</evidence>
<evidence type="ECO:0000313" key="14">
    <source>
        <dbReference type="Proteomes" id="UP000298663"/>
    </source>
</evidence>
<dbReference type="PRINTS" id="PR00109">
    <property type="entry name" value="TYRKINASE"/>
</dbReference>
<evidence type="ECO:0000256" key="9">
    <source>
        <dbReference type="RuleBase" id="RU362096"/>
    </source>
</evidence>
<dbReference type="EMBL" id="AZBU02000006">
    <property type="protein sequence ID" value="TKR72943.1"/>
    <property type="molecule type" value="Genomic_DNA"/>
</dbReference>
<dbReference type="SUPFAM" id="SSF55550">
    <property type="entry name" value="SH2 domain"/>
    <property type="match status" value="1"/>
</dbReference>
<dbReference type="Pfam" id="PF00017">
    <property type="entry name" value="SH2"/>
    <property type="match status" value="1"/>
</dbReference>
<dbReference type="InterPro" id="IPR008266">
    <property type="entry name" value="Tyr_kinase_AS"/>
</dbReference>
<dbReference type="SUPFAM" id="SSF56112">
    <property type="entry name" value="Protein kinase-like (PK-like)"/>
    <property type="match status" value="1"/>
</dbReference>
<reference evidence="13 14" key="2">
    <citation type="journal article" date="2019" name="G3 (Bethesda)">
        <title>Hybrid Assembly of the Genome of the Entomopathogenic Nematode Steinernema carpocapsae Identifies the X-Chromosome.</title>
        <authorList>
            <person name="Serra L."/>
            <person name="Macchietto M."/>
            <person name="Macias-Munoz A."/>
            <person name="McGill C.J."/>
            <person name="Rodriguez I.M."/>
            <person name="Rodriguez B."/>
            <person name="Murad R."/>
            <person name="Mortazavi A."/>
        </authorList>
    </citation>
    <scope>NUCLEOTIDE SEQUENCE [LARGE SCALE GENOMIC DNA]</scope>
    <source>
        <strain evidence="13 14">ALL</strain>
    </source>
</reference>
<comment type="similarity">
    <text evidence="9">Belongs to the protein kinase superfamily. Tyr protein kinase family.</text>
</comment>
<feature type="compositionally biased region" description="Basic residues" evidence="10">
    <location>
        <begin position="473"/>
        <end position="483"/>
    </location>
</feature>
<evidence type="ECO:0000256" key="6">
    <source>
        <dbReference type="ARBA" id="ARBA00051245"/>
    </source>
</evidence>
<feature type="domain" description="Protein kinase" evidence="12">
    <location>
        <begin position="121"/>
        <end position="398"/>
    </location>
</feature>
<evidence type="ECO:0000313" key="13">
    <source>
        <dbReference type="EMBL" id="TKR72943.1"/>
    </source>
</evidence>
<keyword evidence="5 9" id="KW-0829">Tyrosine-protein kinase</keyword>
<dbReference type="STRING" id="34508.A0A4U5MTZ1"/>
<keyword evidence="2 8" id="KW-0547">Nucleotide-binding</keyword>
<evidence type="ECO:0000256" key="8">
    <source>
        <dbReference type="PROSITE-ProRule" id="PRU10141"/>
    </source>
</evidence>
<reference evidence="13 14" key="1">
    <citation type="journal article" date="2015" name="Genome Biol.">
        <title>Comparative genomics of Steinernema reveals deeply conserved gene regulatory networks.</title>
        <authorList>
            <person name="Dillman A.R."/>
            <person name="Macchietto M."/>
            <person name="Porter C.F."/>
            <person name="Rogers A."/>
            <person name="Williams B."/>
            <person name="Antoshechkin I."/>
            <person name="Lee M.M."/>
            <person name="Goodwin Z."/>
            <person name="Lu X."/>
            <person name="Lewis E.E."/>
            <person name="Goodrich-Blair H."/>
            <person name="Stock S.P."/>
            <person name="Adams B.J."/>
            <person name="Sternberg P.W."/>
            <person name="Mortazavi A."/>
        </authorList>
    </citation>
    <scope>NUCLEOTIDE SEQUENCE [LARGE SCALE GENOMIC DNA]</scope>
    <source>
        <strain evidence="13 14">ALL</strain>
    </source>
</reference>
<dbReference type="SMART" id="SM00252">
    <property type="entry name" value="SH2"/>
    <property type="match status" value="1"/>
</dbReference>
<comment type="caution">
    <text evidence="13">The sequence shown here is derived from an EMBL/GenBank/DDBJ whole genome shotgun (WGS) entry which is preliminary data.</text>
</comment>
<dbReference type="Gene3D" id="3.30.505.10">
    <property type="entry name" value="SH2 domain"/>
    <property type="match status" value="1"/>
</dbReference>
<dbReference type="InterPro" id="IPR000980">
    <property type="entry name" value="SH2"/>
</dbReference>
<dbReference type="PROSITE" id="PS00109">
    <property type="entry name" value="PROTEIN_KINASE_TYR"/>
    <property type="match status" value="1"/>
</dbReference>
<evidence type="ECO:0000256" key="2">
    <source>
        <dbReference type="ARBA" id="ARBA00022741"/>
    </source>
</evidence>
<dbReference type="GO" id="GO:0005524">
    <property type="term" value="F:ATP binding"/>
    <property type="evidence" value="ECO:0007669"/>
    <property type="project" value="UniProtKB-UniRule"/>
</dbReference>
<dbReference type="Pfam" id="PF07714">
    <property type="entry name" value="PK_Tyr_Ser-Thr"/>
    <property type="match status" value="1"/>
</dbReference>
<keyword evidence="1 9" id="KW-0808">Transferase</keyword>
<dbReference type="InterPro" id="IPR020635">
    <property type="entry name" value="Tyr_kinase_cat_dom"/>
</dbReference>
<dbReference type="OrthoDB" id="4062651at2759"/>
<dbReference type="InterPro" id="IPR036860">
    <property type="entry name" value="SH2_dom_sf"/>
</dbReference>
<dbReference type="InterPro" id="IPR011009">
    <property type="entry name" value="Kinase-like_dom_sf"/>
</dbReference>
<keyword evidence="3 9" id="KW-0418">Kinase</keyword>
<feature type="binding site" evidence="8">
    <location>
        <position position="153"/>
    </location>
    <ligand>
        <name>ATP</name>
        <dbReference type="ChEBI" id="CHEBI:30616"/>
    </ligand>
</feature>
<feature type="domain" description="SH2" evidence="11">
    <location>
        <begin position="12"/>
        <end position="108"/>
    </location>
</feature>
<dbReference type="PROSITE" id="PS50011">
    <property type="entry name" value="PROTEIN_KINASE_DOM"/>
    <property type="match status" value="1"/>
</dbReference>
<dbReference type="SMART" id="SM00219">
    <property type="entry name" value="TyrKc"/>
    <property type="match status" value="1"/>
</dbReference>
<accession>A0A4U5MTZ1</accession>
<organism evidence="13 14">
    <name type="scientific">Steinernema carpocapsae</name>
    <name type="common">Entomopathogenic nematode</name>
    <dbReference type="NCBI Taxonomy" id="34508"/>
    <lineage>
        <taxon>Eukaryota</taxon>
        <taxon>Metazoa</taxon>
        <taxon>Ecdysozoa</taxon>
        <taxon>Nematoda</taxon>
        <taxon>Chromadorea</taxon>
        <taxon>Rhabditida</taxon>
        <taxon>Tylenchina</taxon>
        <taxon>Panagrolaimomorpha</taxon>
        <taxon>Strongyloidoidea</taxon>
        <taxon>Steinernematidae</taxon>
        <taxon>Steinernema</taxon>
    </lineage>
</organism>
<dbReference type="CDD" id="cd00173">
    <property type="entry name" value="SH2"/>
    <property type="match status" value="1"/>
</dbReference>
<dbReference type="EC" id="2.7.10.2" evidence="9"/>
<dbReference type="InterPro" id="IPR050198">
    <property type="entry name" value="Non-receptor_tyrosine_kinases"/>
</dbReference>
<sequence>MVDEKALERQPWFFGFLSRREVFRHLLQVGDWCVRNTVTKGHEESILVVFADDKKPREIAIKNLKNGDQSAYGFANSVKTVFPTIADLIDHLKNNLVLPKGIKLLHAVQRPDVMLREDQVEVDKKKLGQGNYAEVVKGFFIEKDGKKTPVAIKQSKTDVLNDFGKLEKDEQKRTLRKMKILMDQMTTEARLLKGTNHGNVIKIYGISCDKLPIQVVVEFCPGGSLLDHIQHMKDKITTEELNIFLLEIGRGLRHLQLSKILHRDVAARNCLIGSKGQIVIADFGLSKPYEELKEDEEGIQMAMPWMAPETLSRTPRFSVKSDVYSYGVVINELYTFGEKPWPDLDVDSIIPVVRSGKKMKPPDNMAENIRNLMNECWNRKPIDRPDFVGVVRKLRPIVEEGKIPELAARSVAHIEHLHVAPFHLHDETDLEIVEYSCISEDKEEDSSSRKSKPFKLHEKRSDKGAREDSSGSTRRRRSQRKRNFPAQIDSNNGSDPDNNHDNNTKEEEEPESSTPAKRGSTRKRTSRKTIDCALSSSRGSTPANKNTGVQKRQVGSANSTSRKAGVHQRRSAGKGENKGSKKLTASPRMK</sequence>
<gene>
    <name evidence="13" type="ORF">L596_020323</name>
</gene>
<evidence type="ECO:0000256" key="7">
    <source>
        <dbReference type="PROSITE-ProRule" id="PRU00191"/>
    </source>
</evidence>
<protein>
    <recommendedName>
        <fullName evidence="9">Tyrosine-protein kinase</fullName>
        <ecNumber evidence="9">2.7.10.2</ecNumber>
    </recommendedName>
</protein>
<dbReference type="PROSITE" id="PS00107">
    <property type="entry name" value="PROTEIN_KINASE_ATP"/>
    <property type="match status" value="1"/>
</dbReference>
<keyword evidence="4 8" id="KW-0067">ATP-binding</keyword>
<dbReference type="InterPro" id="IPR017441">
    <property type="entry name" value="Protein_kinase_ATP_BS"/>
</dbReference>
<dbReference type="PANTHER" id="PTHR24418">
    <property type="entry name" value="TYROSINE-PROTEIN KINASE"/>
    <property type="match status" value="1"/>
</dbReference>
<dbReference type="Proteomes" id="UP000298663">
    <property type="component" value="Unassembled WGS sequence"/>
</dbReference>
<feature type="compositionally biased region" description="Polar residues" evidence="10">
    <location>
        <begin position="534"/>
        <end position="562"/>
    </location>
</feature>
<comment type="catalytic activity">
    <reaction evidence="6 9">
        <text>L-tyrosyl-[protein] + ATP = O-phospho-L-tyrosyl-[protein] + ADP + H(+)</text>
        <dbReference type="Rhea" id="RHEA:10596"/>
        <dbReference type="Rhea" id="RHEA-COMP:10136"/>
        <dbReference type="Rhea" id="RHEA-COMP:20101"/>
        <dbReference type="ChEBI" id="CHEBI:15378"/>
        <dbReference type="ChEBI" id="CHEBI:30616"/>
        <dbReference type="ChEBI" id="CHEBI:46858"/>
        <dbReference type="ChEBI" id="CHEBI:61978"/>
        <dbReference type="ChEBI" id="CHEBI:456216"/>
        <dbReference type="EC" id="2.7.10.2"/>
    </reaction>
</comment>
<dbReference type="CDD" id="cd00192">
    <property type="entry name" value="PTKc"/>
    <property type="match status" value="1"/>
</dbReference>
<feature type="compositionally biased region" description="Basic and acidic residues" evidence="10">
    <location>
        <begin position="455"/>
        <end position="469"/>
    </location>
</feature>
<dbReference type="InterPro" id="IPR001245">
    <property type="entry name" value="Ser-Thr/Tyr_kinase_cat_dom"/>
</dbReference>
<evidence type="ECO:0000256" key="3">
    <source>
        <dbReference type="ARBA" id="ARBA00022777"/>
    </source>
</evidence>
<evidence type="ECO:0000259" key="12">
    <source>
        <dbReference type="PROSITE" id="PS50011"/>
    </source>
</evidence>
<dbReference type="PROSITE" id="PS50001">
    <property type="entry name" value="SH2"/>
    <property type="match status" value="1"/>
</dbReference>
<dbReference type="InterPro" id="IPR000719">
    <property type="entry name" value="Prot_kinase_dom"/>
</dbReference>
<evidence type="ECO:0000256" key="10">
    <source>
        <dbReference type="SAM" id="MobiDB-lite"/>
    </source>
</evidence>
<evidence type="ECO:0000256" key="1">
    <source>
        <dbReference type="ARBA" id="ARBA00022679"/>
    </source>
</evidence>
<name>A0A4U5MTZ1_STECR</name>
<keyword evidence="14" id="KW-1185">Reference proteome</keyword>
<dbReference type="GO" id="GO:0004715">
    <property type="term" value="F:non-membrane spanning protein tyrosine kinase activity"/>
    <property type="evidence" value="ECO:0007669"/>
    <property type="project" value="UniProtKB-EC"/>
</dbReference>